<dbReference type="InterPro" id="IPR043519">
    <property type="entry name" value="NT_sf"/>
</dbReference>
<keyword evidence="2" id="KW-0963">Cytoplasm</keyword>
<organism evidence="3 4">
    <name type="scientific">Dorea acetigenes</name>
    <dbReference type="NCBI Taxonomy" id="2981787"/>
    <lineage>
        <taxon>Bacteria</taxon>
        <taxon>Bacillati</taxon>
        <taxon>Bacillota</taxon>
        <taxon>Clostridia</taxon>
        <taxon>Lachnospirales</taxon>
        <taxon>Lachnospiraceae</taxon>
        <taxon>Dorea</taxon>
    </lineage>
</organism>
<dbReference type="PANTHER" id="PTHR21043">
    <property type="entry name" value="IOJAP SUPERFAMILY ORTHOLOG"/>
    <property type="match status" value="1"/>
</dbReference>
<dbReference type="Proteomes" id="UP001652431">
    <property type="component" value="Unassembled WGS sequence"/>
</dbReference>
<sequence length="116" mass="13150">MEHGKEMARIAYDALEEKKGENTKIINISAISVIADYFIITTGGSNSQMNALVDNVNEKMHKAGYPLKQREGYGQGSWVLLDFGDVIVHVFDKENRSFYNLEHVWSDGEEIPRSEL</sequence>
<protein>
    <recommendedName>
        <fullName evidence="2">Ribosomal silencing factor RsfS</fullName>
    </recommendedName>
</protein>
<accession>A0ABT2RJJ4</accession>
<reference evidence="3 4" key="1">
    <citation type="journal article" date="2021" name="ISME Commun">
        <title>Automated analysis of genomic sequences facilitates high-throughput and comprehensive description of bacteria.</title>
        <authorList>
            <person name="Hitch T.C.A."/>
        </authorList>
    </citation>
    <scope>NUCLEOTIDE SEQUENCE [LARGE SCALE GENOMIC DNA]</scope>
    <source>
        <strain evidence="3 4">Sanger_03</strain>
    </source>
</reference>
<evidence type="ECO:0000256" key="2">
    <source>
        <dbReference type="HAMAP-Rule" id="MF_01477"/>
    </source>
</evidence>
<evidence type="ECO:0000313" key="3">
    <source>
        <dbReference type="EMBL" id="MCU6685476.1"/>
    </source>
</evidence>
<evidence type="ECO:0000256" key="1">
    <source>
        <dbReference type="ARBA" id="ARBA00010574"/>
    </source>
</evidence>
<dbReference type="Gene3D" id="3.30.460.10">
    <property type="entry name" value="Beta Polymerase, domain 2"/>
    <property type="match status" value="1"/>
</dbReference>
<dbReference type="HAMAP" id="MF_01477">
    <property type="entry name" value="Iojap_RsfS"/>
    <property type="match status" value="1"/>
</dbReference>
<dbReference type="NCBIfam" id="TIGR00090">
    <property type="entry name" value="rsfS_iojap_ybeB"/>
    <property type="match status" value="1"/>
</dbReference>
<comment type="similarity">
    <text evidence="1 2">Belongs to the Iojap/RsfS family.</text>
</comment>
<keyword evidence="2" id="KW-0810">Translation regulation</keyword>
<name>A0ABT2RJJ4_9FIRM</name>
<evidence type="ECO:0000313" key="4">
    <source>
        <dbReference type="Proteomes" id="UP001652431"/>
    </source>
</evidence>
<dbReference type="RefSeq" id="WP_158367918.1">
    <property type="nucleotide sequence ID" value="NZ_JAOQJU010000002.1"/>
</dbReference>
<comment type="subunit">
    <text evidence="2">Interacts with ribosomal protein uL14 (rplN).</text>
</comment>
<keyword evidence="4" id="KW-1185">Reference proteome</keyword>
<dbReference type="EMBL" id="JAOQJU010000002">
    <property type="protein sequence ID" value="MCU6685476.1"/>
    <property type="molecule type" value="Genomic_DNA"/>
</dbReference>
<keyword evidence="2" id="KW-0678">Repressor</keyword>
<dbReference type="Pfam" id="PF02410">
    <property type="entry name" value="RsfS"/>
    <property type="match status" value="1"/>
</dbReference>
<gene>
    <name evidence="2 3" type="primary">rsfS</name>
    <name evidence="3" type="ORF">OCV99_02715</name>
</gene>
<proteinExistence type="inferred from homology"/>
<dbReference type="PANTHER" id="PTHR21043:SF0">
    <property type="entry name" value="MITOCHONDRIAL ASSEMBLY OF RIBOSOMAL LARGE SUBUNIT PROTEIN 1"/>
    <property type="match status" value="1"/>
</dbReference>
<comment type="function">
    <text evidence="2">Functions as a ribosomal silencing factor. Interacts with ribosomal protein uL14 (rplN), blocking formation of intersubunit bridge B8. Prevents association of the 30S and 50S ribosomal subunits and the formation of functional ribosomes, thus repressing translation.</text>
</comment>
<comment type="caution">
    <text evidence="3">The sequence shown here is derived from an EMBL/GenBank/DDBJ whole genome shotgun (WGS) entry which is preliminary data.</text>
</comment>
<dbReference type="SUPFAM" id="SSF81301">
    <property type="entry name" value="Nucleotidyltransferase"/>
    <property type="match status" value="1"/>
</dbReference>
<comment type="subcellular location">
    <subcellularLocation>
        <location evidence="2">Cytoplasm</location>
    </subcellularLocation>
</comment>
<dbReference type="InterPro" id="IPR004394">
    <property type="entry name" value="Iojap/RsfS/C7orf30"/>
</dbReference>